<keyword evidence="4 8" id="KW-0812">Transmembrane</keyword>
<dbReference type="RefSeq" id="WP_055056099.1">
    <property type="nucleotide sequence ID" value="NZ_CZAY01000009.1"/>
</dbReference>
<feature type="transmembrane region" description="Helical" evidence="8">
    <location>
        <begin position="76"/>
        <end position="98"/>
    </location>
</feature>
<evidence type="ECO:0000256" key="1">
    <source>
        <dbReference type="ARBA" id="ARBA00022475"/>
    </source>
</evidence>
<protein>
    <submittedName>
        <fullName evidence="9">Putative accessory gene regulator protein</fullName>
    </submittedName>
</protein>
<keyword evidence="5" id="KW-0378">Hydrolase</keyword>
<dbReference type="GO" id="GO:0009372">
    <property type="term" value="P:quorum sensing"/>
    <property type="evidence" value="ECO:0007669"/>
    <property type="project" value="UniProtKB-KW"/>
</dbReference>
<dbReference type="Proteomes" id="UP000095485">
    <property type="component" value="Unassembled WGS sequence"/>
</dbReference>
<keyword evidence="3" id="KW-0645">Protease</keyword>
<dbReference type="GO" id="GO:0008233">
    <property type="term" value="F:peptidase activity"/>
    <property type="evidence" value="ECO:0007669"/>
    <property type="project" value="UniProtKB-KW"/>
</dbReference>
<dbReference type="GO" id="GO:0016020">
    <property type="term" value="C:membrane"/>
    <property type="evidence" value="ECO:0007669"/>
    <property type="project" value="InterPro"/>
</dbReference>
<dbReference type="GO" id="GO:0006508">
    <property type="term" value="P:proteolysis"/>
    <property type="evidence" value="ECO:0007669"/>
    <property type="project" value="UniProtKB-KW"/>
</dbReference>
<feature type="transmembrane region" description="Helical" evidence="8">
    <location>
        <begin position="24"/>
        <end position="46"/>
    </location>
</feature>
<evidence type="ECO:0000256" key="6">
    <source>
        <dbReference type="ARBA" id="ARBA00022989"/>
    </source>
</evidence>
<dbReference type="GeneID" id="96228742"/>
<dbReference type="AlphaFoldDB" id="A0A174P6T0"/>
<evidence type="ECO:0000256" key="5">
    <source>
        <dbReference type="ARBA" id="ARBA00022801"/>
    </source>
</evidence>
<sequence>MLNKVSSKLAKRIADGSERRKEAVYTYGIEIILSTMIGISSILIVSGLLHEFKLGVIFLLVFAPLRVFTGGYHAVTYFRCFLISNISYLFLLLFNNIIYTKLPLEIWLILLVLSSYYIAIHAPVVNENQPIGENKKSRCKIMARNILNINVFAALFLSVVDKEIMGMMVLSICLVAVFMLITDKPKFLLYTKKGVIGL</sequence>
<feature type="transmembrane region" description="Helical" evidence="8">
    <location>
        <begin position="141"/>
        <end position="158"/>
    </location>
</feature>
<keyword evidence="6 8" id="KW-1133">Transmembrane helix</keyword>
<keyword evidence="7 8" id="KW-0472">Membrane</keyword>
<feature type="transmembrane region" description="Helical" evidence="8">
    <location>
        <begin position="104"/>
        <end position="120"/>
    </location>
</feature>
<dbReference type="OrthoDB" id="9815055at2"/>
<dbReference type="EMBL" id="CZAY01000009">
    <property type="protein sequence ID" value="CUP56592.1"/>
    <property type="molecule type" value="Genomic_DNA"/>
</dbReference>
<reference evidence="9 10" key="1">
    <citation type="submission" date="2015-09" db="EMBL/GenBank/DDBJ databases">
        <authorList>
            <consortium name="Pathogen Informatics"/>
        </authorList>
    </citation>
    <scope>NUCLEOTIDE SEQUENCE [LARGE SCALE GENOMIC DNA]</scope>
    <source>
        <strain evidence="9 10">2789STDY5834914</strain>
    </source>
</reference>
<evidence type="ECO:0000256" key="3">
    <source>
        <dbReference type="ARBA" id="ARBA00022670"/>
    </source>
</evidence>
<evidence type="ECO:0000256" key="8">
    <source>
        <dbReference type="SAM" id="Phobius"/>
    </source>
</evidence>
<feature type="transmembrane region" description="Helical" evidence="8">
    <location>
        <begin position="164"/>
        <end position="182"/>
    </location>
</feature>
<dbReference type="SMART" id="SM00793">
    <property type="entry name" value="AgrB"/>
    <property type="match status" value="1"/>
</dbReference>
<proteinExistence type="predicted"/>
<evidence type="ECO:0000256" key="4">
    <source>
        <dbReference type="ARBA" id="ARBA00022692"/>
    </source>
</evidence>
<keyword evidence="1" id="KW-1003">Cell membrane</keyword>
<evidence type="ECO:0000313" key="9">
    <source>
        <dbReference type="EMBL" id="CUP56592.1"/>
    </source>
</evidence>
<evidence type="ECO:0000313" key="10">
    <source>
        <dbReference type="Proteomes" id="UP000095485"/>
    </source>
</evidence>
<name>A0A174P6T0_9FIRM</name>
<accession>A0A174P6T0</accession>
<feature type="transmembrane region" description="Helical" evidence="8">
    <location>
        <begin position="52"/>
        <end position="69"/>
    </location>
</feature>
<evidence type="ECO:0000256" key="7">
    <source>
        <dbReference type="ARBA" id="ARBA00023136"/>
    </source>
</evidence>
<organism evidence="9 10">
    <name type="scientific">Dorea longicatena</name>
    <dbReference type="NCBI Taxonomy" id="88431"/>
    <lineage>
        <taxon>Bacteria</taxon>
        <taxon>Bacillati</taxon>
        <taxon>Bacillota</taxon>
        <taxon>Clostridia</taxon>
        <taxon>Lachnospirales</taxon>
        <taxon>Lachnospiraceae</taxon>
        <taxon>Dorea</taxon>
    </lineage>
</organism>
<keyword evidence="2" id="KW-0673">Quorum sensing</keyword>
<dbReference type="Pfam" id="PF04647">
    <property type="entry name" value="AgrB"/>
    <property type="match status" value="1"/>
</dbReference>
<dbReference type="InterPro" id="IPR006741">
    <property type="entry name" value="AgrB"/>
</dbReference>
<gene>
    <name evidence="9" type="ORF">ERS852526_01447</name>
</gene>
<evidence type="ECO:0000256" key="2">
    <source>
        <dbReference type="ARBA" id="ARBA00022654"/>
    </source>
</evidence>